<evidence type="ECO:0000313" key="2">
    <source>
        <dbReference type="Proteomes" id="UP000027073"/>
    </source>
</evidence>
<sequence>MISTRSQYWIPTAAKVVGVVGRKRDGMLGRAVPRHTTPSRQNTSKCYINHRRTPPFLQQTFSHSPVALSSATNHNARRPLRPRFRRCVRPRQPQWRQEEVQEAQGCCCCCSCCSR</sequence>
<dbReference type="InParanoid" id="A0A067NH37"/>
<accession>A0A067NH37</accession>
<proteinExistence type="predicted"/>
<organism evidence="1 2">
    <name type="scientific">Pleurotus ostreatus (strain PC15)</name>
    <name type="common">Oyster mushroom</name>
    <dbReference type="NCBI Taxonomy" id="1137138"/>
    <lineage>
        <taxon>Eukaryota</taxon>
        <taxon>Fungi</taxon>
        <taxon>Dikarya</taxon>
        <taxon>Basidiomycota</taxon>
        <taxon>Agaricomycotina</taxon>
        <taxon>Agaricomycetes</taxon>
        <taxon>Agaricomycetidae</taxon>
        <taxon>Agaricales</taxon>
        <taxon>Pleurotineae</taxon>
        <taxon>Pleurotaceae</taxon>
        <taxon>Pleurotus</taxon>
    </lineage>
</organism>
<dbReference type="AlphaFoldDB" id="A0A067NH37"/>
<evidence type="ECO:0000313" key="1">
    <source>
        <dbReference type="EMBL" id="KDQ26290.1"/>
    </source>
</evidence>
<name>A0A067NH37_PLEO1</name>
<dbReference type="HOGENOM" id="CLU_2110012_0_0_1"/>
<dbReference type="EMBL" id="KL198009">
    <property type="protein sequence ID" value="KDQ26290.1"/>
    <property type="molecule type" value="Genomic_DNA"/>
</dbReference>
<dbReference type="VEuPathDB" id="FungiDB:PLEOSDRAFT_1089722"/>
<gene>
    <name evidence="1" type="ORF">PLEOSDRAFT_1089722</name>
</gene>
<reference evidence="2" key="1">
    <citation type="journal article" date="2014" name="Proc. Natl. Acad. Sci. U.S.A.">
        <title>Extensive sampling of basidiomycete genomes demonstrates inadequacy of the white-rot/brown-rot paradigm for wood decay fungi.</title>
        <authorList>
            <person name="Riley R."/>
            <person name="Salamov A.A."/>
            <person name="Brown D.W."/>
            <person name="Nagy L.G."/>
            <person name="Floudas D."/>
            <person name="Held B.W."/>
            <person name="Levasseur A."/>
            <person name="Lombard V."/>
            <person name="Morin E."/>
            <person name="Otillar R."/>
            <person name="Lindquist E.A."/>
            <person name="Sun H."/>
            <person name="LaButti K.M."/>
            <person name="Schmutz J."/>
            <person name="Jabbour D."/>
            <person name="Luo H."/>
            <person name="Baker S.E."/>
            <person name="Pisabarro A.G."/>
            <person name="Walton J.D."/>
            <person name="Blanchette R.A."/>
            <person name="Henrissat B."/>
            <person name="Martin F."/>
            <person name="Cullen D."/>
            <person name="Hibbett D.S."/>
            <person name="Grigoriev I.V."/>
        </authorList>
    </citation>
    <scope>NUCLEOTIDE SEQUENCE [LARGE SCALE GENOMIC DNA]</scope>
    <source>
        <strain evidence="2">PC15</strain>
    </source>
</reference>
<protein>
    <submittedName>
        <fullName evidence="1">Uncharacterized protein</fullName>
    </submittedName>
</protein>
<dbReference type="Proteomes" id="UP000027073">
    <property type="component" value="Unassembled WGS sequence"/>
</dbReference>